<accession>A0ABD1G922</accession>
<dbReference type="Pfam" id="PF24758">
    <property type="entry name" value="LRR_At5g56370"/>
    <property type="match status" value="1"/>
</dbReference>
<name>A0ABD1G922_SALDI</name>
<dbReference type="SUPFAM" id="SSF81383">
    <property type="entry name" value="F-box domain"/>
    <property type="match status" value="1"/>
</dbReference>
<dbReference type="AlphaFoldDB" id="A0ABD1G922"/>
<dbReference type="Gene3D" id="3.80.10.10">
    <property type="entry name" value="Ribonuclease Inhibitor"/>
    <property type="match status" value="1"/>
</dbReference>
<dbReference type="PANTHER" id="PTHR34145">
    <property type="entry name" value="OS02G0105600 PROTEIN"/>
    <property type="match status" value="1"/>
</dbReference>
<dbReference type="PANTHER" id="PTHR34145:SF68">
    <property type="entry name" value="FBD DOMAIN-CONTAINING PROTEIN"/>
    <property type="match status" value="1"/>
</dbReference>
<keyword evidence="3" id="KW-1185">Reference proteome</keyword>
<comment type="caution">
    <text evidence="2">The sequence shown here is derived from an EMBL/GenBank/DDBJ whole genome shotgun (WGS) entry which is preliminary data.</text>
</comment>
<reference evidence="2 3" key="1">
    <citation type="submission" date="2024-06" db="EMBL/GenBank/DDBJ databases">
        <title>A chromosome level genome sequence of Diviner's sage (Salvia divinorum).</title>
        <authorList>
            <person name="Ford S.A."/>
            <person name="Ro D.-K."/>
            <person name="Ness R.W."/>
            <person name="Phillips M.A."/>
        </authorList>
    </citation>
    <scope>NUCLEOTIDE SEQUENCE [LARGE SCALE GENOMIC DNA]</scope>
    <source>
        <strain evidence="2">SAF-2024a</strain>
        <tissue evidence="2">Leaf</tissue>
    </source>
</reference>
<dbReference type="SUPFAM" id="SSF52058">
    <property type="entry name" value="L domain-like"/>
    <property type="match status" value="1"/>
</dbReference>
<dbReference type="Proteomes" id="UP001567538">
    <property type="component" value="Unassembled WGS sequence"/>
</dbReference>
<evidence type="ECO:0000259" key="1">
    <source>
        <dbReference type="Pfam" id="PF24758"/>
    </source>
</evidence>
<sequence>MQVVHADRISELPNDILISIISRLTVREATATCILSTCWRHLHYYVTHLNFPKYEIGETVSDYLCIVNHVLSSHKGPIKELRLDWAEGHERWFEFALTKKAERIHIARVRIEFHGLPNGLQCLKELSLSSIEMTDQDLELLLSNCLVLERLTIKFSSRCENVSIVGHSKLKHLNFSYLWRIRSIMIHDAISLVSLTCCELISGCSVQLSNIPKLTKLDLRDSRNRLMHVEFFVGMSSCIRDQLTVLCLTSKFFNMYKLNLGLLNDFSLQLVNIKHLQFVLHMWDDSIWHDISRYACRWVEACGSLQKLVIKFLPSPELDLGDGNDETYDHYGCDLAQKYLVISGYSGFDSERKLALYLINSITSLQKLIVVACDEEALARAHHDFRHITSVTFLVI</sequence>
<gene>
    <name evidence="2" type="ORF">AAHA92_24948</name>
</gene>
<evidence type="ECO:0000313" key="2">
    <source>
        <dbReference type="EMBL" id="KAL1540621.1"/>
    </source>
</evidence>
<protein>
    <submittedName>
        <fullName evidence="2">F-box/FBD/LRR-repeat protein-like protein</fullName>
    </submittedName>
</protein>
<organism evidence="2 3">
    <name type="scientific">Salvia divinorum</name>
    <name type="common">Maria pastora</name>
    <name type="synonym">Diviner's sage</name>
    <dbReference type="NCBI Taxonomy" id="28513"/>
    <lineage>
        <taxon>Eukaryota</taxon>
        <taxon>Viridiplantae</taxon>
        <taxon>Streptophyta</taxon>
        <taxon>Embryophyta</taxon>
        <taxon>Tracheophyta</taxon>
        <taxon>Spermatophyta</taxon>
        <taxon>Magnoliopsida</taxon>
        <taxon>eudicotyledons</taxon>
        <taxon>Gunneridae</taxon>
        <taxon>Pentapetalae</taxon>
        <taxon>asterids</taxon>
        <taxon>lamiids</taxon>
        <taxon>Lamiales</taxon>
        <taxon>Lamiaceae</taxon>
        <taxon>Nepetoideae</taxon>
        <taxon>Mentheae</taxon>
        <taxon>Salviinae</taxon>
        <taxon>Salvia</taxon>
        <taxon>Salvia subgen. Calosphace</taxon>
    </lineage>
</organism>
<evidence type="ECO:0000313" key="3">
    <source>
        <dbReference type="Proteomes" id="UP001567538"/>
    </source>
</evidence>
<feature type="domain" description="F-box/LRR-repeat protein 15/At3g58940/PEG3-like LRR" evidence="1">
    <location>
        <begin position="100"/>
        <end position="225"/>
    </location>
</feature>
<dbReference type="InterPro" id="IPR055411">
    <property type="entry name" value="LRR_FXL15/At3g58940/PEG3-like"/>
</dbReference>
<dbReference type="InterPro" id="IPR036047">
    <property type="entry name" value="F-box-like_dom_sf"/>
</dbReference>
<proteinExistence type="predicted"/>
<dbReference type="EMBL" id="JBEAFC010000009">
    <property type="protein sequence ID" value="KAL1540621.1"/>
    <property type="molecule type" value="Genomic_DNA"/>
</dbReference>
<dbReference type="InterPro" id="IPR032675">
    <property type="entry name" value="LRR_dom_sf"/>
</dbReference>
<dbReference type="InterPro" id="IPR053772">
    <property type="entry name" value="At1g61320/At1g61330-like"/>
</dbReference>